<reference evidence="11 12" key="1">
    <citation type="journal article" date="2014" name="Int. J. Syst. Evol. Microbiol.">
        <title>Complete genome sequence of Corynebacterium casei LMG S-19264T (=DSM 44701T), isolated from a smear-ripened cheese.</title>
        <authorList>
            <consortium name="US DOE Joint Genome Institute (JGI-PGF)"/>
            <person name="Walter F."/>
            <person name="Albersmeier A."/>
            <person name="Kalinowski J."/>
            <person name="Ruckert C."/>
        </authorList>
    </citation>
    <scope>NUCLEOTIDE SEQUENCE [LARGE SCALE GENOMIC DNA]</scope>
    <source>
        <strain evidence="11 12">NBRC 110095</strain>
    </source>
</reference>
<sequence>MSLFSSVPAFIGLRYTRAKRRNQFISFVSLFSFLGMGLGVFALIVVLSVMNGFDREIKERVLSVVPHGFITYPEGVKDWQSLQVQALTVPGIEGASPYIQGYGLLSYGYGIQGVEVQGVDPDFEAQTSRVSDSMLVGKLEHLAPGEYGVVIGRLLARYLGVNIGDSLTLTLPQVSITPAGVFPRQKRVKLIGVFEVGAQVDQNLALVHVQDAAKLFRKSGKVDGVRVRTDNIYTAGATLEAAKALINPFSPDHTEGTGGALQVKDWSQTQGGLFQAVKMEKVIIGSLLMIIVAVAAFNIITSLVLMVADKRADIAVLRTLGMTPKQIMAIFVVQGTAVGVFGIVCGAVSGSLIAAYLSDLMQWFESVTGVQLFDPTVFFVAHLPSVLQWQDVVVVCTTGIALSLLATLYPAYRAAQIQPAEALRYE</sequence>
<gene>
    <name evidence="11" type="ORF">GCM10007877_24580</name>
</gene>
<evidence type="ECO:0000313" key="11">
    <source>
        <dbReference type="EMBL" id="GLS26740.1"/>
    </source>
</evidence>
<comment type="similarity">
    <text evidence="2">Belongs to the ABC-4 integral membrane protein family. LolC/E subfamily.</text>
</comment>
<dbReference type="EMBL" id="BSPD01000059">
    <property type="protein sequence ID" value="GLS26740.1"/>
    <property type="molecule type" value="Genomic_DNA"/>
</dbReference>
<comment type="caution">
    <text evidence="11">The sequence shown here is derived from an EMBL/GenBank/DDBJ whole genome shotgun (WGS) entry which is preliminary data.</text>
</comment>
<dbReference type="Proteomes" id="UP001156870">
    <property type="component" value="Unassembled WGS sequence"/>
</dbReference>
<evidence type="ECO:0000256" key="5">
    <source>
        <dbReference type="ARBA" id="ARBA00022692"/>
    </source>
</evidence>
<organism evidence="11 12">
    <name type="scientific">Marinibactrum halimedae</name>
    <dbReference type="NCBI Taxonomy" id="1444977"/>
    <lineage>
        <taxon>Bacteria</taxon>
        <taxon>Pseudomonadati</taxon>
        <taxon>Pseudomonadota</taxon>
        <taxon>Gammaproteobacteria</taxon>
        <taxon>Cellvibrionales</taxon>
        <taxon>Cellvibrionaceae</taxon>
        <taxon>Marinibactrum</taxon>
    </lineage>
</organism>
<dbReference type="InterPro" id="IPR003838">
    <property type="entry name" value="ABC3_permease_C"/>
</dbReference>
<keyword evidence="3" id="KW-0813">Transport</keyword>
<keyword evidence="12" id="KW-1185">Reference proteome</keyword>
<feature type="transmembrane region" description="Helical" evidence="8">
    <location>
        <begin position="392"/>
        <end position="412"/>
    </location>
</feature>
<keyword evidence="4" id="KW-1003">Cell membrane</keyword>
<dbReference type="InterPro" id="IPR011925">
    <property type="entry name" value="LolCE_TM"/>
</dbReference>
<dbReference type="GO" id="GO:0044874">
    <property type="term" value="P:lipoprotein localization to outer membrane"/>
    <property type="evidence" value="ECO:0007669"/>
    <property type="project" value="TreeGrafter"/>
</dbReference>
<comment type="subcellular location">
    <subcellularLocation>
        <location evidence="1">Cell membrane</location>
        <topology evidence="1">Multi-pass membrane protein</topology>
    </subcellularLocation>
</comment>
<evidence type="ECO:0000256" key="7">
    <source>
        <dbReference type="ARBA" id="ARBA00023136"/>
    </source>
</evidence>
<accession>A0AA37TAX2</accession>
<dbReference type="InterPro" id="IPR051447">
    <property type="entry name" value="Lipoprotein-release_system"/>
</dbReference>
<dbReference type="RefSeq" id="WP_232595654.1">
    <property type="nucleotide sequence ID" value="NZ_BSPD01000059.1"/>
</dbReference>
<dbReference type="GO" id="GO:0098797">
    <property type="term" value="C:plasma membrane protein complex"/>
    <property type="evidence" value="ECO:0007669"/>
    <property type="project" value="TreeGrafter"/>
</dbReference>
<evidence type="ECO:0000256" key="4">
    <source>
        <dbReference type="ARBA" id="ARBA00022475"/>
    </source>
</evidence>
<evidence type="ECO:0000256" key="6">
    <source>
        <dbReference type="ARBA" id="ARBA00022989"/>
    </source>
</evidence>
<dbReference type="NCBIfam" id="TIGR02212">
    <property type="entry name" value="lolCE"/>
    <property type="match status" value="1"/>
</dbReference>
<evidence type="ECO:0000256" key="1">
    <source>
        <dbReference type="ARBA" id="ARBA00004651"/>
    </source>
</evidence>
<evidence type="ECO:0000256" key="8">
    <source>
        <dbReference type="SAM" id="Phobius"/>
    </source>
</evidence>
<dbReference type="Pfam" id="PF12704">
    <property type="entry name" value="MacB_PCD"/>
    <property type="match status" value="1"/>
</dbReference>
<evidence type="ECO:0000259" key="9">
    <source>
        <dbReference type="Pfam" id="PF02687"/>
    </source>
</evidence>
<feature type="domain" description="MacB-like periplasmic core" evidence="10">
    <location>
        <begin position="29"/>
        <end position="245"/>
    </location>
</feature>
<dbReference type="AlphaFoldDB" id="A0AA37TAX2"/>
<feature type="domain" description="ABC3 transporter permease C-terminal" evidence="9">
    <location>
        <begin position="287"/>
        <end position="419"/>
    </location>
</feature>
<feature type="transmembrane region" description="Helical" evidence="8">
    <location>
        <begin position="24"/>
        <end position="50"/>
    </location>
</feature>
<dbReference type="Pfam" id="PF02687">
    <property type="entry name" value="FtsX"/>
    <property type="match status" value="1"/>
</dbReference>
<feature type="transmembrane region" description="Helical" evidence="8">
    <location>
        <begin position="283"/>
        <end position="308"/>
    </location>
</feature>
<name>A0AA37TAX2_9GAMM</name>
<dbReference type="InterPro" id="IPR025857">
    <property type="entry name" value="MacB_PCD"/>
</dbReference>
<dbReference type="PANTHER" id="PTHR30489">
    <property type="entry name" value="LIPOPROTEIN-RELEASING SYSTEM TRANSMEMBRANE PROTEIN LOLE"/>
    <property type="match status" value="1"/>
</dbReference>
<protein>
    <submittedName>
        <fullName evidence="11">Multidrug ABC transporter substrate-binding protein</fullName>
    </submittedName>
</protein>
<dbReference type="GO" id="GO:0042953">
    <property type="term" value="P:lipoprotein transport"/>
    <property type="evidence" value="ECO:0007669"/>
    <property type="project" value="InterPro"/>
</dbReference>
<evidence type="ECO:0000313" key="12">
    <source>
        <dbReference type="Proteomes" id="UP001156870"/>
    </source>
</evidence>
<feature type="transmembrane region" description="Helical" evidence="8">
    <location>
        <begin position="329"/>
        <end position="357"/>
    </location>
</feature>
<keyword evidence="6 8" id="KW-1133">Transmembrane helix</keyword>
<keyword evidence="7 8" id="KW-0472">Membrane</keyword>
<proteinExistence type="inferred from homology"/>
<evidence type="ECO:0000259" key="10">
    <source>
        <dbReference type="Pfam" id="PF12704"/>
    </source>
</evidence>
<evidence type="ECO:0000256" key="3">
    <source>
        <dbReference type="ARBA" id="ARBA00022448"/>
    </source>
</evidence>
<evidence type="ECO:0000256" key="2">
    <source>
        <dbReference type="ARBA" id="ARBA00005236"/>
    </source>
</evidence>
<keyword evidence="5 8" id="KW-0812">Transmembrane</keyword>
<dbReference type="PANTHER" id="PTHR30489:SF0">
    <property type="entry name" value="LIPOPROTEIN-RELEASING SYSTEM TRANSMEMBRANE PROTEIN LOLE"/>
    <property type="match status" value="1"/>
</dbReference>